<dbReference type="InterPro" id="IPR036388">
    <property type="entry name" value="WH-like_DNA-bd_sf"/>
</dbReference>
<comment type="cofactor">
    <cofactor evidence="7">
        <name>Zn(2+)</name>
        <dbReference type="ChEBI" id="CHEBI:29105"/>
    </cofactor>
    <text evidence="7">Binds 1 zinc ion per subunit.</text>
</comment>
<reference evidence="9 10" key="1">
    <citation type="submission" date="2019-06" db="EMBL/GenBank/DDBJ databases">
        <title>Genome sequence of Litorilinea aerophila BAA-2444.</title>
        <authorList>
            <person name="Maclea K.S."/>
            <person name="Maurais E.G."/>
            <person name="Iannazzi L.C."/>
        </authorList>
    </citation>
    <scope>NUCLEOTIDE SEQUENCE [LARGE SCALE GENOMIC DNA]</scope>
    <source>
        <strain evidence="9 10">ATCC BAA-2444</strain>
    </source>
</reference>
<evidence type="ECO:0000256" key="4">
    <source>
        <dbReference type="ARBA" id="ARBA00023015"/>
    </source>
</evidence>
<name>A0A540VKB2_9CHLR</name>
<dbReference type="PANTHER" id="PTHR33202:SF7">
    <property type="entry name" value="FERRIC UPTAKE REGULATION PROTEIN"/>
    <property type="match status" value="1"/>
</dbReference>
<dbReference type="Pfam" id="PF01475">
    <property type="entry name" value="FUR"/>
    <property type="match status" value="1"/>
</dbReference>
<keyword evidence="10" id="KW-1185">Reference proteome</keyword>
<dbReference type="GO" id="GO:0000976">
    <property type="term" value="F:transcription cis-regulatory region binding"/>
    <property type="evidence" value="ECO:0007669"/>
    <property type="project" value="TreeGrafter"/>
</dbReference>
<keyword evidence="5" id="KW-0238">DNA-binding</keyword>
<proteinExistence type="inferred from homology"/>
<gene>
    <name evidence="9" type="ORF">FKZ61_03770</name>
</gene>
<dbReference type="EMBL" id="VIGC01000004">
    <property type="protein sequence ID" value="TQE97152.1"/>
    <property type="molecule type" value="Genomic_DNA"/>
</dbReference>
<evidence type="ECO:0000256" key="5">
    <source>
        <dbReference type="ARBA" id="ARBA00023125"/>
    </source>
</evidence>
<feature type="binding site" evidence="7">
    <location>
        <position position="135"/>
    </location>
    <ligand>
        <name>Zn(2+)</name>
        <dbReference type="ChEBI" id="CHEBI:29105"/>
    </ligand>
</feature>
<keyword evidence="4" id="KW-0805">Transcription regulation</keyword>
<dbReference type="SUPFAM" id="SSF46785">
    <property type="entry name" value="Winged helix' DNA-binding domain"/>
    <property type="match status" value="1"/>
</dbReference>
<keyword evidence="7" id="KW-0479">Metal-binding</keyword>
<dbReference type="GO" id="GO:1900376">
    <property type="term" value="P:regulation of secondary metabolite biosynthetic process"/>
    <property type="evidence" value="ECO:0007669"/>
    <property type="project" value="TreeGrafter"/>
</dbReference>
<keyword evidence="3 7" id="KW-0862">Zinc</keyword>
<dbReference type="GO" id="GO:0045892">
    <property type="term" value="P:negative regulation of DNA-templated transcription"/>
    <property type="evidence" value="ECO:0007669"/>
    <property type="project" value="TreeGrafter"/>
</dbReference>
<dbReference type="AlphaFoldDB" id="A0A540VKB2"/>
<dbReference type="GO" id="GO:0008270">
    <property type="term" value="F:zinc ion binding"/>
    <property type="evidence" value="ECO:0007669"/>
    <property type="project" value="TreeGrafter"/>
</dbReference>
<organism evidence="9 10">
    <name type="scientific">Litorilinea aerophila</name>
    <dbReference type="NCBI Taxonomy" id="1204385"/>
    <lineage>
        <taxon>Bacteria</taxon>
        <taxon>Bacillati</taxon>
        <taxon>Chloroflexota</taxon>
        <taxon>Caldilineae</taxon>
        <taxon>Caldilineales</taxon>
        <taxon>Caldilineaceae</taxon>
        <taxon>Litorilinea</taxon>
    </lineage>
</organism>
<dbReference type="InterPro" id="IPR002481">
    <property type="entry name" value="FUR"/>
</dbReference>
<keyword evidence="2" id="KW-0678">Repressor</keyword>
<evidence type="ECO:0000256" key="3">
    <source>
        <dbReference type="ARBA" id="ARBA00022833"/>
    </source>
</evidence>
<dbReference type="InParanoid" id="A0A540VKB2"/>
<comment type="similarity">
    <text evidence="1">Belongs to the Fur family.</text>
</comment>
<keyword evidence="6" id="KW-0804">Transcription</keyword>
<evidence type="ECO:0000256" key="2">
    <source>
        <dbReference type="ARBA" id="ARBA00022491"/>
    </source>
</evidence>
<feature type="region of interest" description="Disordered" evidence="8">
    <location>
        <begin position="149"/>
        <end position="171"/>
    </location>
</feature>
<dbReference type="PANTHER" id="PTHR33202">
    <property type="entry name" value="ZINC UPTAKE REGULATION PROTEIN"/>
    <property type="match status" value="1"/>
</dbReference>
<feature type="compositionally biased region" description="Basic and acidic residues" evidence="8">
    <location>
        <begin position="156"/>
        <end position="171"/>
    </location>
</feature>
<sequence>MTQANRFLNALKQAGYRITPQRRIICEYLAQTHSHPTPYQVYEELSREHPDISRATVYNTLNTLQELGVIVEIGFGAGHSHYETNPAPHINLICLRCHKIIDYEGPLPALGDEEWMARETGFQPVAAKVEVVGFCRECRERKKAEILAQWHSQRGTTDDSKQEGNHDDTVS</sequence>
<dbReference type="InterPro" id="IPR043135">
    <property type="entry name" value="Fur_C"/>
</dbReference>
<comment type="caution">
    <text evidence="9">The sequence shown here is derived from an EMBL/GenBank/DDBJ whole genome shotgun (WGS) entry which is preliminary data.</text>
</comment>
<dbReference type="Gene3D" id="1.10.10.10">
    <property type="entry name" value="Winged helix-like DNA-binding domain superfamily/Winged helix DNA-binding domain"/>
    <property type="match status" value="1"/>
</dbReference>
<dbReference type="Proteomes" id="UP000317371">
    <property type="component" value="Unassembled WGS sequence"/>
</dbReference>
<evidence type="ECO:0000256" key="8">
    <source>
        <dbReference type="SAM" id="MobiDB-lite"/>
    </source>
</evidence>
<accession>A0A540VKB2</accession>
<dbReference type="InterPro" id="IPR036390">
    <property type="entry name" value="WH_DNA-bd_sf"/>
</dbReference>
<feature type="binding site" evidence="7">
    <location>
        <position position="97"/>
    </location>
    <ligand>
        <name>Zn(2+)</name>
        <dbReference type="ChEBI" id="CHEBI:29105"/>
    </ligand>
</feature>
<evidence type="ECO:0000256" key="6">
    <source>
        <dbReference type="ARBA" id="ARBA00023163"/>
    </source>
</evidence>
<protein>
    <submittedName>
        <fullName evidence="9">Transcriptional repressor</fullName>
    </submittedName>
</protein>
<evidence type="ECO:0000313" key="10">
    <source>
        <dbReference type="Proteomes" id="UP000317371"/>
    </source>
</evidence>
<dbReference type="GO" id="GO:0003700">
    <property type="term" value="F:DNA-binding transcription factor activity"/>
    <property type="evidence" value="ECO:0007669"/>
    <property type="project" value="InterPro"/>
</dbReference>
<feature type="binding site" evidence="7">
    <location>
        <position position="94"/>
    </location>
    <ligand>
        <name>Zn(2+)</name>
        <dbReference type="ChEBI" id="CHEBI:29105"/>
    </ligand>
</feature>
<dbReference type="FunCoup" id="A0A540VKB2">
    <property type="interactions" value="282"/>
</dbReference>
<evidence type="ECO:0000256" key="7">
    <source>
        <dbReference type="PIRSR" id="PIRSR602481-1"/>
    </source>
</evidence>
<dbReference type="Gene3D" id="3.30.1490.190">
    <property type="match status" value="1"/>
</dbReference>
<dbReference type="OrthoDB" id="8659436at2"/>
<feature type="binding site" evidence="7">
    <location>
        <position position="138"/>
    </location>
    <ligand>
        <name>Zn(2+)</name>
        <dbReference type="ChEBI" id="CHEBI:29105"/>
    </ligand>
</feature>
<evidence type="ECO:0000256" key="1">
    <source>
        <dbReference type="ARBA" id="ARBA00007957"/>
    </source>
</evidence>
<dbReference type="RefSeq" id="WP_141608748.1">
    <property type="nucleotide sequence ID" value="NZ_VIGC02000004.1"/>
</dbReference>
<evidence type="ECO:0000313" key="9">
    <source>
        <dbReference type="EMBL" id="TQE97152.1"/>
    </source>
</evidence>
<dbReference type="CDD" id="cd07153">
    <property type="entry name" value="Fur_like"/>
    <property type="match status" value="1"/>
</dbReference>